<dbReference type="RefSeq" id="WP_146882862.1">
    <property type="nucleotide sequence ID" value="NZ_BJXB01000003.1"/>
</dbReference>
<gene>
    <name evidence="1" type="ORF">DC3_10380</name>
</gene>
<dbReference type="InterPro" id="IPR034660">
    <property type="entry name" value="DinB/YfiT-like"/>
</dbReference>
<dbReference type="OrthoDB" id="71564at2"/>
<evidence type="ECO:0008006" key="3">
    <source>
        <dbReference type="Google" id="ProtNLM"/>
    </source>
</evidence>
<dbReference type="EMBL" id="BJXB01000003">
    <property type="protein sequence ID" value="GEM45403.1"/>
    <property type="molecule type" value="Genomic_DNA"/>
</dbReference>
<reference evidence="1 2" key="1">
    <citation type="submission" date="2019-07" db="EMBL/GenBank/DDBJ databases">
        <title>Whole genome shotgun sequence of Deinococcus cellulosilyticus NBRC 106333.</title>
        <authorList>
            <person name="Hosoyama A."/>
            <person name="Uohara A."/>
            <person name="Ohji S."/>
            <person name="Ichikawa N."/>
        </authorList>
    </citation>
    <scope>NUCLEOTIDE SEQUENCE [LARGE SCALE GENOMIC DNA]</scope>
    <source>
        <strain evidence="1 2">NBRC 106333</strain>
    </source>
</reference>
<accession>A0A511MXW5</accession>
<comment type="caution">
    <text evidence="1">The sequence shown here is derived from an EMBL/GenBank/DDBJ whole genome shotgun (WGS) entry which is preliminary data.</text>
</comment>
<dbReference type="Proteomes" id="UP000321306">
    <property type="component" value="Unassembled WGS sequence"/>
</dbReference>
<proteinExistence type="predicted"/>
<evidence type="ECO:0000313" key="2">
    <source>
        <dbReference type="Proteomes" id="UP000321306"/>
    </source>
</evidence>
<protein>
    <recommendedName>
        <fullName evidence="3">DinB-like domain-containing protein</fullName>
    </recommendedName>
</protein>
<dbReference type="SUPFAM" id="SSF109854">
    <property type="entry name" value="DinB/YfiT-like putative metalloenzymes"/>
    <property type="match status" value="1"/>
</dbReference>
<sequence>MTPRISELCALLQEANFDPWESVSSVLHLTGPRAERLKAHILETKQNDWKLIGSVVQVPLPPADLASMLEYELQVLRNLEDSSLDLPLQYCDREMTVAGMIRLSARHSVWHAGQMALKHLD</sequence>
<evidence type="ECO:0000313" key="1">
    <source>
        <dbReference type="EMBL" id="GEM45403.1"/>
    </source>
</evidence>
<name>A0A511MXW5_DEIC1</name>
<keyword evidence="2" id="KW-1185">Reference proteome</keyword>
<dbReference type="AlphaFoldDB" id="A0A511MXW5"/>
<organism evidence="1 2">
    <name type="scientific">Deinococcus cellulosilyticus (strain DSM 18568 / NBRC 106333 / KACC 11606 / 5516J-15)</name>
    <dbReference type="NCBI Taxonomy" id="1223518"/>
    <lineage>
        <taxon>Bacteria</taxon>
        <taxon>Thermotogati</taxon>
        <taxon>Deinococcota</taxon>
        <taxon>Deinococci</taxon>
        <taxon>Deinococcales</taxon>
        <taxon>Deinococcaceae</taxon>
        <taxon>Deinococcus</taxon>
    </lineage>
</organism>